<proteinExistence type="predicted"/>
<dbReference type="Pfam" id="PF07730">
    <property type="entry name" value="HisKA_3"/>
    <property type="match status" value="1"/>
</dbReference>
<evidence type="ECO:0000256" key="9">
    <source>
        <dbReference type="SAM" id="Phobius"/>
    </source>
</evidence>
<dbReference type="Gene3D" id="1.20.5.1930">
    <property type="match status" value="1"/>
</dbReference>
<name>A0A3A9XNU6_9ACTN</name>
<dbReference type="InterPro" id="IPR050482">
    <property type="entry name" value="Sensor_HK_TwoCompSys"/>
</dbReference>
<evidence type="ECO:0000256" key="2">
    <source>
        <dbReference type="ARBA" id="ARBA00012438"/>
    </source>
</evidence>
<sequence length="433" mass="45698">MAGAGERTGRWVRRGVRSGLGGLAAIGLALTNLPLLAVSLVALALAPVPFLGLALVPWTMTLVRMRADLERRGASRAGVLVTRPYLPPPERAMAGGWRRFRWTVTDPATWRDLAWLAPGAIVGFTLGTIGVVVPLYGLVGLTLTPLWIWHGAGWYGYGAIWSIDTVSAGLLCLPQGVVILAAGLWAAPWLRRVDAHFARLFLAPTRAAELRLRVTQLTVTRADTVDAQAAELRRIERDLHDGVQARLVALSMVIGLADTLIDRNPAEAHKLLAEARESGVAALDELRHLVRGIHPPVLAERGLGGAVRALALSLPVPITVDIDLPGRPDTPVESAAYFAVAEALANMIRHSRARTGAVSIHHSNGALSMVVTDDGTGGADPAAGTGLRGVERRLAAFDGTIALSSPPGGPTVITMELPCALSSPRTMPSSVTG</sequence>
<evidence type="ECO:0000256" key="5">
    <source>
        <dbReference type="ARBA" id="ARBA00022741"/>
    </source>
</evidence>
<keyword evidence="7" id="KW-0067">ATP-binding</keyword>
<evidence type="ECO:0000259" key="12">
    <source>
        <dbReference type="Pfam" id="PF13796"/>
    </source>
</evidence>
<keyword evidence="4" id="KW-0808">Transferase</keyword>
<evidence type="ECO:0000256" key="7">
    <source>
        <dbReference type="ARBA" id="ARBA00022840"/>
    </source>
</evidence>
<dbReference type="EC" id="2.7.13.3" evidence="2"/>
<feature type="domain" description="Putative sensor" evidence="12">
    <location>
        <begin position="25"/>
        <end position="202"/>
    </location>
</feature>
<evidence type="ECO:0000259" key="10">
    <source>
        <dbReference type="Pfam" id="PF02518"/>
    </source>
</evidence>
<organism evidence="13 14">
    <name type="scientific">Micromonospora musae</name>
    <dbReference type="NCBI Taxonomy" id="1894970"/>
    <lineage>
        <taxon>Bacteria</taxon>
        <taxon>Bacillati</taxon>
        <taxon>Actinomycetota</taxon>
        <taxon>Actinomycetes</taxon>
        <taxon>Micromonosporales</taxon>
        <taxon>Micromonosporaceae</taxon>
        <taxon>Micromonospora</taxon>
    </lineage>
</organism>
<feature type="domain" description="Histidine kinase/HSP90-like ATPase" evidence="10">
    <location>
        <begin position="335"/>
        <end position="419"/>
    </location>
</feature>
<feature type="transmembrane region" description="Helical" evidence="9">
    <location>
        <begin position="20"/>
        <end position="38"/>
    </location>
</feature>
<dbReference type="AlphaFoldDB" id="A0A3A9XNU6"/>
<dbReference type="EMBL" id="RAZT01000022">
    <property type="protein sequence ID" value="RKN26203.1"/>
    <property type="molecule type" value="Genomic_DNA"/>
</dbReference>
<dbReference type="SUPFAM" id="SSF55874">
    <property type="entry name" value="ATPase domain of HSP90 chaperone/DNA topoisomerase II/histidine kinase"/>
    <property type="match status" value="1"/>
</dbReference>
<keyword evidence="8" id="KW-0902">Two-component regulatory system</keyword>
<feature type="transmembrane region" description="Helical" evidence="9">
    <location>
        <begin position="44"/>
        <end position="63"/>
    </location>
</feature>
<keyword evidence="9" id="KW-1133">Transmembrane helix</keyword>
<evidence type="ECO:0000256" key="3">
    <source>
        <dbReference type="ARBA" id="ARBA00022553"/>
    </source>
</evidence>
<comment type="catalytic activity">
    <reaction evidence="1">
        <text>ATP + protein L-histidine = ADP + protein N-phospho-L-histidine.</text>
        <dbReference type="EC" id="2.7.13.3"/>
    </reaction>
</comment>
<dbReference type="Pfam" id="PF02518">
    <property type="entry name" value="HATPase_c"/>
    <property type="match status" value="1"/>
</dbReference>
<dbReference type="InterPro" id="IPR003594">
    <property type="entry name" value="HATPase_dom"/>
</dbReference>
<dbReference type="InterPro" id="IPR036890">
    <property type="entry name" value="HATPase_C_sf"/>
</dbReference>
<protein>
    <recommendedName>
        <fullName evidence="2">histidine kinase</fullName>
        <ecNumber evidence="2">2.7.13.3</ecNumber>
    </recommendedName>
</protein>
<evidence type="ECO:0000259" key="11">
    <source>
        <dbReference type="Pfam" id="PF07730"/>
    </source>
</evidence>
<dbReference type="PANTHER" id="PTHR24421">
    <property type="entry name" value="NITRATE/NITRITE SENSOR PROTEIN NARX-RELATED"/>
    <property type="match status" value="1"/>
</dbReference>
<evidence type="ECO:0000256" key="4">
    <source>
        <dbReference type="ARBA" id="ARBA00022679"/>
    </source>
</evidence>
<keyword evidence="6 13" id="KW-0418">Kinase</keyword>
<dbReference type="GO" id="GO:0000155">
    <property type="term" value="F:phosphorelay sensor kinase activity"/>
    <property type="evidence" value="ECO:0007669"/>
    <property type="project" value="InterPro"/>
</dbReference>
<feature type="transmembrane region" description="Helical" evidence="9">
    <location>
        <begin position="168"/>
        <end position="190"/>
    </location>
</feature>
<dbReference type="GO" id="GO:0046983">
    <property type="term" value="F:protein dimerization activity"/>
    <property type="evidence" value="ECO:0007669"/>
    <property type="project" value="InterPro"/>
</dbReference>
<dbReference type="Gene3D" id="3.30.565.10">
    <property type="entry name" value="Histidine kinase-like ATPase, C-terminal domain"/>
    <property type="match status" value="1"/>
</dbReference>
<feature type="transmembrane region" description="Helical" evidence="9">
    <location>
        <begin position="121"/>
        <end position="148"/>
    </location>
</feature>
<evidence type="ECO:0000256" key="6">
    <source>
        <dbReference type="ARBA" id="ARBA00022777"/>
    </source>
</evidence>
<keyword evidence="9" id="KW-0812">Transmembrane</keyword>
<keyword evidence="5" id="KW-0547">Nucleotide-binding</keyword>
<feature type="domain" description="Signal transduction histidine kinase subgroup 3 dimerisation and phosphoacceptor" evidence="11">
    <location>
        <begin position="231"/>
        <end position="298"/>
    </location>
</feature>
<evidence type="ECO:0000256" key="8">
    <source>
        <dbReference type="ARBA" id="ARBA00023012"/>
    </source>
</evidence>
<comment type="caution">
    <text evidence="13">The sequence shown here is derived from an EMBL/GenBank/DDBJ whole genome shotgun (WGS) entry which is preliminary data.</text>
</comment>
<dbReference type="GO" id="GO:0016020">
    <property type="term" value="C:membrane"/>
    <property type="evidence" value="ECO:0007669"/>
    <property type="project" value="InterPro"/>
</dbReference>
<evidence type="ECO:0000313" key="14">
    <source>
        <dbReference type="Proteomes" id="UP000275865"/>
    </source>
</evidence>
<evidence type="ECO:0000256" key="1">
    <source>
        <dbReference type="ARBA" id="ARBA00000085"/>
    </source>
</evidence>
<dbReference type="Proteomes" id="UP000275865">
    <property type="component" value="Unassembled WGS sequence"/>
</dbReference>
<dbReference type="RefSeq" id="WP_120690973.1">
    <property type="nucleotide sequence ID" value="NZ_RAZT01000022.1"/>
</dbReference>
<keyword evidence="9" id="KW-0472">Membrane</keyword>
<keyword evidence="3" id="KW-0597">Phosphoprotein</keyword>
<reference evidence="13 14" key="1">
    <citation type="submission" date="2018-09" db="EMBL/GenBank/DDBJ databases">
        <title>Micromonospora sp. nov. MS1-9, isolated from a root of Musa sp.</title>
        <authorList>
            <person name="Kuncharoen N."/>
            <person name="Kudo T."/>
            <person name="Ohkuma M."/>
            <person name="Yuki M."/>
            <person name="Tanasupawat S."/>
        </authorList>
    </citation>
    <scope>NUCLEOTIDE SEQUENCE [LARGE SCALE GENOMIC DNA]</scope>
    <source>
        <strain evidence="13 14">MS1-9</strain>
    </source>
</reference>
<dbReference type="CDD" id="cd16917">
    <property type="entry name" value="HATPase_UhpB-NarQ-NarX-like"/>
    <property type="match status" value="1"/>
</dbReference>
<gene>
    <name evidence="13" type="ORF">D7044_30380</name>
</gene>
<accession>A0A3A9XNU6</accession>
<dbReference type="PANTHER" id="PTHR24421:SF10">
    <property type="entry name" value="NITRATE_NITRITE SENSOR PROTEIN NARQ"/>
    <property type="match status" value="1"/>
</dbReference>
<dbReference type="GO" id="GO:0005524">
    <property type="term" value="F:ATP binding"/>
    <property type="evidence" value="ECO:0007669"/>
    <property type="project" value="UniProtKB-KW"/>
</dbReference>
<dbReference type="InterPro" id="IPR011712">
    <property type="entry name" value="Sig_transdc_His_kin_sub3_dim/P"/>
</dbReference>
<dbReference type="Pfam" id="PF13796">
    <property type="entry name" value="Sensor"/>
    <property type="match status" value="1"/>
</dbReference>
<evidence type="ECO:0000313" key="13">
    <source>
        <dbReference type="EMBL" id="RKN26203.1"/>
    </source>
</evidence>
<dbReference type="InterPro" id="IPR025828">
    <property type="entry name" value="Put_sensor_dom"/>
</dbReference>